<dbReference type="GeneID" id="303303229"/>
<keyword evidence="2" id="KW-1185">Reference proteome</keyword>
<protein>
    <submittedName>
        <fullName evidence="1">Uncharacterized protein</fullName>
    </submittedName>
</protein>
<evidence type="ECO:0000313" key="1">
    <source>
        <dbReference type="EMBL" id="GGJ52113.1"/>
    </source>
</evidence>
<dbReference type="EMBL" id="BMKX01000001">
    <property type="protein sequence ID" value="GGJ52113.1"/>
    <property type="molecule type" value="Genomic_DNA"/>
</dbReference>
<proteinExistence type="predicted"/>
<name>A0ABQ2DDQ9_9MICC</name>
<accession>A0ABQ2DDQ9</accession>
<evidence type="ECO:0000313" key="2">
    <source>
        <dbReference type="Proteomes" id="UP000606115"/>
    </source>
</evidence>
<gene>
    <name evidence="1" type="ORF">GCM10007173_08380</name>
</gene>
<dbReference type="Proteomes" id="UP000606115">
    <property type="component" value="Unassembled WGS sequence"/>
</dbReference>
<reference evidence="2" key="1">
    <citation type="journal article" date="2019" name="Int. J. Syst. Evol. Microbiol.">
        <title>The Global Catalogue of Microorganisms (GCM) 10K type strain sequencing project: providing services to taxonomists for standard genome sequencing and annotation.</title>
        <authorList>
            <consortium name="The Broad Institute Genomics Platform"/>
            <consortium name="The Broad Institute Genome Sequencing Center for Infectious Disease"/>
            <person name="Wu L."/>
            <person name="Ma J."/>
        </authorList>
    </citation>
    <scope>NUCLEOTIDE SEQUENCE [LARGE SCALE GENOMIC DNA]</scope>
    <source>
        <strain evidence="2">CGMCC 1.3685</strain>
    </source>
</reference>
<dbReference type="RefSeq" id="WP_188683896.1">
    <property type="nucleotide sequence ID" value="NZ_BMKX01000001.1"/>
</dbReference>
<comment type="caution">
    <text evidence="1">The sequence shown here is derived from an EMBL/GenBank/DDBJ whole genome shotgun (WGS) entry which is preliminary data.</text>
</comment>
<organism evidence="1 2">
    <name type="scientific">Glutamicibacter ardleyensis</name>
    <dbReference type="NCBI Taxonomy" id="225894"/>
    <lineage>
        <taxon>Bacteria</taxon>
        <taxon>Bacillati</taxon>
        <taxon>Actinomycetota</taxon>
        <taxon>Actinomycetes</taxon>
        <taxon>Micrococcales</taxon>
        <taxon>Micrococcaceae</taxon>
        <taxon>Glutamicibacter</taxon>
    </lineage>
</organism>
<sequence>MAALEPILSDEREARVLEAESVGVCQPLDRERRTAYRAVGAAIDAIFGVLQVAGRIELAHWGLVSLIRAFGSTTIY</sequence>